<dbReference type="EMBL" id="CP133612">
    <property type="protein sequence ID" value="WMV11477.1"/>
    <property type="molecule type" value="Genomic_DNA"/>
</dbReference>
<gene>
    <name evidence="2" type="ORF">MTR67_004862</name>
</gene>
<organism evidence="2 3">
    <name type="scientific">Solanum verrucosum</name>
    <dbReference type="NCBI Taxonomy" id="315347"/>
    <lineage>
        <taxon>Eukaryota</taxon>
        <taxon>Viridiplantae</taxon>
        <taxon>Streptophyta</taxon>
        <taxon>Embryophyta</taxon>
        <taxon>Tracheophyta</taxon>
        <taxon>Spermatophyta</taxon>
        <taxon>Magnoliopsida</taxon>
        <taxon>eudicotyledons</taxon>
        <taxon>Gunneridae</taxon>
        <taxon>Pentapetalae</taxon>
        <taxon>asterids</taxon>
        <taxon>lamiids</taxon>
        <taxon>Solanales</taxon>
        <taxon>Solanaceae</taxon>
        <taxon>Solanoideae</taxon>
        <taxon>Solaneae</taxon>
        <taxon>Solanum</taxon>
    </lineage>
</organism>
<dbReference type="PANTHER" id="PTHR33710">
    <property type="entry name" value="BNAC02G09200D PROTEIN"/>
    <property type="match status" value="1"/>
</dbReference>
<dbReference type="Pfam" id="PF03372">
    <property type="entry name" value="Exo_endo_phos"/>
    <property type="match status" value="1"/>
</dbReference>
<sequence length="495" mass="57848">MMNNWRADVYCFQESKINGDISGVVKEIRANRRVKYAQLEARGTRGGIIILWDSSIWEGEVCEVGAYCITCKFTGKTQVFEWHLSSVYAPNSRDEREEVWGELGAVRSLFSGPWVVAGDFNVVRYPSEKKNCKRLNKAMEDFSDFIEDMELQDLPLEGGSFTWRKGDRQDIAARLDRFLISEEWEVSFRKINQSILPRVTSDHNPLLLECGNWEKQTSYFKFENWWLKTQDFNERIKDWWNSVTYVGRPDYILACKLKLLKIKLKEWSKTLHGNLGIQKQCTLNQLTDLDLIQDQRTLSEDESYLRAVLTVELEEIAKREEVAWRQRSRALWLKEGDRNSKYFHRIANCHKRYNNIDKLTINGANVTEPVEIKDGIIRFYQELYREAEGWRPQFNPRFQSMINEEDNITLQGQFEEQEIKNSVFSCAGDKAPGPDGFSMAFYIQCWEVIKEEVVAAIQNFHDQGYFEKSFNATFIALIPKKVGASELKDFRPIIA</sequence>
<evidence type="ECO:0000313" key="2">
    <source>
        <dbReference type="EMBL" id="WMV11477.1"/>
    </source>
</evidence>
<proteinExistence type="predicted"/>
<dbReference type="InterPro" id="IPR005135">
    <property type="entry name" value="Endo/exonuclease/phosphatase"/>
</dbReference>
<keyword evidence="3" id="KW-1185">Reference proteome</keyword>
<dbReference type="InterPro" id="IPR036691">
    <property type="entry name" value="Endo/exonu/phosph_ase_sf"/>
</dbReference>
<evidence type="ECO:0000313" key="3">
    <source>
        <dbReference type="Proteomes" id="UP001234989"/>
    </source>
</evidence>
<protein>
    <recommendedName>
        <fullName evidence="1">Endonuclease/exonuclease/phosphatase domain-containing protein</fullName>
    </recommendedName>
</protein>
<name>A0AAF0PVA9_SOLVR</name>
<dbReference type="GO" id="GO:0003824">
    <property type="term" value="F:catalytic activity"/>
    <property type="evidence" value="ECO:0007669"/>
    <property type="project" value="InterPro"/>
</dbReference>
<feature type="domain" description="Endonuclease/exonuclease/phosphatase" evidence="1">
    <location>
        <begin position="4"/>
        <end position="203"/>
    </location>
</feature>
<dbReference type="PANTHER" id="PTHR33710:SF71">
    <property type="entry name" value="ENDONUCLEASE_EXONUCLEASE_PHOSPHATASE DOMAIN-CONTAINING PROTEIN"/>
    <property type="match status" value="1"/>
</dbReference>
<accession>A0AAF0PVA9</accession>
<dbReference type="Proteomes" id="UP001234989">
    <property type="component" value="Chromosome 1"/>
</dbReference>
<dbReference type="Gene3D" id="3.60.10.10">
    <property type="entry name" value="Endonuclease/exonuclease/phosphatase"/>
    <property type="match status" value="1"/>
</dbReference>
<reference evidence="2" key="1">
    <citation type="submission" date="2023-08" db="EMBL/GenBank/DDBJ databases">
        <title>A de novo genome assembly of Solanum verrucosum Schlechtendal, a Mexican diploid species geographically isolated from the other diploid A-genome species in potato relatives.</title>
        <authorList>
            <person name="Hosaka K."/>
        </authorList>
    </citation>
    <scope>NUCLEOTIDE SEQUENCE</scope>
    <source>
        <tissue evidence="2">Young leaves</tissue>
    </source>
</reference>
<evidence type="ECO:0000259" key="1">
    <source>
        <dbReference type="Pfam" id="PF03372"/>
    </source>
</evidence>
<dbReference type="AlphaFoldDB" id="A0AAF0PVA9"/>
<dbReference type="SUPFAM" id="SSF56219">
    <property type="entry name" value="DNase I-like"/>
    <property type="match status" value="1"/>
</dbReference>